<organism evidence="2 3">
    <name type="scientific">Oryza sativa subsp. japonica</name>
    <name type="common">Rice</name>
    <dbReference type="NCBI Taxonomy" id="39947"/>
    <lineage>
        <taxon>Eukaryota</taxon>
        <taxon>Viridiplantae</taxon>
        <taxon>Streptophyta</taxon>
        <taxon>Embryophyta</taxon>
        <taxon>Tracheophyta</taxon>
        <taxon>Spermatophyta</taxon>
        <taxon>Magnoliopsida</taxon>
        <taxon>Liliopsida</taxon>
        <taxon>Poales</taxon>
        <taxon>Poaceae</taxon>
        <taxon>BOP clade</taxon>
        <taxon>Oryzoideae</taxon>
        <taxon>Oryzeae</taxon>
        <taxon>Oryzinae</taxon>
        <taxon>Oryza</taxon>
        <taxon>Oryza sativa</taxon>
    </lineage>
</organism>
<protein>
    <submittedName>
        <fullName evidence="2">Os03g0641250 protein</fullName>
    </submittedName>
</protein>
<feature type="region of interest" description="Disordered" evidence="1">
    <location>
        <begin position="22"/>
        <end position="246"/>
    </location>
</feature>
<feature type="non-terminal residue" evidence="2">
    <location>
        <position position="1"/>
    </location>
</feature>
<reference evidence="3" key="1">
    <citation type="journal article" date="2005" name="Nature">
        <title>The map-based sequence of the rice genome.</title>
        <authorList>
            <consortium name="International rice genome sequencing project (IRGSP)"/>
            <person name="Matsumoto T."/>
            <person name="Wu J."/>
            <person name="Kanamori H."/>
            <person name="Katayose Y."/>
            <person name="Fujisawa M."/>
            <person name="Namiki N."/>
            <person name="Mizuno H."/>
            <person name="Yamamoto K."/>
            <person name="Antonio B.A."/>
            <person name="Baba T."/>
            <person name="Sakata K."/>
            <person name="Nagamura Y."/>
            <person name="Aoki H."/>
            <person name="Arikawa K."/>
            <person name="Arita K."/>
            <person name="Bito T."/>
            <person name="Chiden Y."/>
            <person name="Fujitsuka N."/>
            <person name="Fukunaka R."/>
            <person name="Hamada M."/>
            <person name="Harada C."/>
            <person name="Hayashi A."/>
            <person name="Hijishita S."/>
            <person name="Honda M."/>
            <person name="Hosokawa S."/>
            <person name="Ichikawa Y."/>
            <person name="Idonuma A."/>
            <person name="Iijima M."/>
            <person name="Ikeda M."/>
            <person name="Ikeno M."/>
            <person name="Ito K."/>
            <person name="Ito S."/>
            <person name="Ito T."/>
            <person name="Ito Y."/>
            <person name="Ito Y."/>
            <person name="Iwabuchi A."/>
            <person name="Kamiya K."/>
            <person name="Karasawa W."/>
            <person name="Kurita K."/>
            <person name="Katagiri S."/>
            <person name="Kikuta A."/>
            <person name="Kobayashi H."/>
            <person name="Kobayashi N."/>
            <person name="Machita K."/>
            <person name="Maehara T."/>
            <person name="Masukawa M."/>
            <person name="Mizubayashi T."/>
            <person name="Mukai Y."/>
            <person name="Nagasaki H."/>
            <person name="Nagata Y."/>
            <person name="Naito S."/>
            <person name="Nakashima M."/>
            <person name="Nakama Y."/>
            <person name="Nakamichi Y."/>
            <person name="Nakamura M."/>
            <person name="Meguro A."/>
            <person name="Negishi M."/>
            <person name="Ohta I."/>
            <person name="Ohta T."/>
            <person name="Okamoto M."/>
            <person name="Ono N."/>
            <person name="Saji S."/>
            <person name="Sakaguchi M."/>
            <person name="Sakai K."/>
            <person name="Shibata M."/>
            <person name="Shimokawa T."/>
            <person name="Song J."/>
            <person name="Takazaki Y."/>
            <person name="Terasawa K."/>
            <person name="Tsugane M."/>
            <person name="Tsuji K."/>
            <person name="Ueda S."/>
            <person name="Waki K."/>
            <person name="Yamagata H."/>
            <person name="Yamamoto M."/>
            <person name="Yamamoto S."/>
            <person name="Yamane H."/>
            <person name="Yoshiki S."/>
            <person name="Yoshihara R."/>
            <person name="Yukawa K."/>
            <person name="Zhong H."/>
            <person name="Yano M."/>
            <person name="Yuan Q."/>
            <person name="Ouyang S."/>
            <person name="Liu J."/>
            <person name="Jones K.M."/>
            <person name="Gansberger K."/>
            <person name="Moffat K."/>
            <person name="Hill J."/>
            <person name="Bera J."/>
            <person name="Fadrosh D."/>
            <person name="Jin S."/>
            <person name="Johri S."/>
            <person name="Kim M."/>
            <person name="Overton L."/>
            <person name="Reardon M."/>
            <person name="Tsitrin T."/>
            <person name="Vuong H."/>
            <person name="Weaver B."/>
            <person name="Ciecko A."/>
            <person name="Tallon L."/>
            <person name="Jackson J."/>
            <person name="Pai G."/>
            <person name="Aken S.V."/>
            <person name="Utterback T."/>
            <person name="Reidmuller S."/>
            <person name="Feldblyum T."/>
            <person name="Hsiao J."/>
            <person name="Zismann V."/>
            <person name="Iobst S."/>
            <person name="de Vazeille A.R."/>
            <person name="Buell C.R."/>
            <person name="Ying K."/>
            <person name="Li Y."/>
            <person name="Lu T."/>
            <person name="Huang Y."/>
            <person name="Zhao Q."/>
            <person name="Feng Q."/>
            <person name="Zhang L."/>
            <person name="Zhu J."/>
            <person name="Weng Q."/>
            <person name="Mu J."/>
            <person name="Lu Y."/>
            <person name="Fan D."/>
            <person name="Liu Y."/>
            <person name="Guan J."/>
            <person name="Zhang Y."/>
            <person name="Yu S."/>
            <person name="Liu X."/>
            <person name="Zhang Y."/>
            <person name="Hong G."/>
            <person name="Han B."/>
            <person name="Choisne N."/>
            <person name="Demange N."/>
            <person name="Orjeda G."/>
            <person name="Samain S."/>
            <person name="Cattolico L."/>
            <person name="Pelletier E."/>
            <person name="Couloux A."/>
            <person name="Segurens B."/>
            <person name="Wincker P."/>
            <person name="D'Hont A."/>
            <person name="Scarpelli C."/>
            <person name="Weissenbach J."/>
            <person name="Salanoubat M."/>
            <person name="Quetier F."/>
            <person name="Yu Y."/>
            <person name="Kim H.R."/>
            <person name="Rambo T."/>
            <person name="Currie J."/>
            <person name="Collura K."/>
            <person name="Luo M."/>
            <person name="Yang T."/>
            <person name="Ammiraju J.S.S."/>
            <person name="Engler F."/>
            <person name="Soderlund C."/>
            <person name="Wing R.A."/>
            <person name="Palmer L.E."/>
            <person name="de la Bastide M."/>
            <person name="Spiegel L."/>
            <person name="Nascimento L."/>
            <person name="Zutavern T."/>
            <person name="O'Shaughnessy A."/>
            <person name="Dike S."/>
            <person name="Dedhia N."/>
            <person name="Preston R."/>
            <person name="Balija V."/>
            <person name="McCombie W.R."/>
            <person name="Chow T."/>
            <person name="Chen H."/>
            <person name="Chung M."/>
            <person name="Chen C."/>
            <person name="Shaw J."/>
            <person name="Wu H."/>
            <person name="Hsiao K."/>
            <person name="Chao Y."/>
            <person name="Chu M."/>
            <person name="Cheng C."/>
            <person name="Hour A."/>
            <person name="Lee P."/>
            <person name="Lin S."/>
            <person name="Lin Y."/>
            <person name="Liou J."/>
            <person name="Liu S."/>
            <person name="Hsing Y."/>
            <person name="Raghuvanshi S."/>
            <person name="Mohanty A."/>
            <person name="Bharti A.K."/>
            <person name="Gaur A."/>
            <person name="Gupta V."/>
            <person name="Kumar D."/>
            <person name="Ravi V."/>
            <person name="Vij S."/>
            <person name="Kapur A."/>
            <person name="Khurana P."/>
            <person name="Khurana P."/>
            <person name="Khurana J.P."/>
            <person name="Tyagi A.K."/>
            <person name="Gaikwad K."/>
            <person name="Singh A."/>
            <person name="Dalal V."/>
            <person name="Srivastava S."/>
            <person name="Dixit A."/>
            <person name="Pal A.K."/>
            <person name="Ghazi I.A."/>
            <person name="Yadav M."/>
            <person name="Pandit A."/>
            <person name="Bhargava A."/>
            <person name="Sureshbabu K."/>
            <person name="Batra K."/>
            <person name="Sharma T.R."/>
            <person name="Mohapatra T."/>
            <person name="Singh N.K."/>
            <person name="Messing J."/>
            <person name="Nelson A.B."/>
            <person name="Fuks G."/>
            <person name="Kavchok S."/>
            <person name="Keizer G."/>
            <person name="Linton E."/>
            <person name="Llaca V."/>
            <person name="Song R."/>
            <person name="Tanyolac B."/>
            <person name="Young S."/>
            <person name="Ho-Il K."/>
            <person name="Hahn J.H."/>
            <person name="Sangsakoo G."/>
            <person name="Vanavichit A."/>
            <person name="de Mattos Luiz.A.T."/>
            <person name="Zimmer P.D."/>
            <person name="Malone G."/>
            <person name="Dellagostin O."/>
            <person name="de Oliveira A.C."/>
            <person name="Bevan M."/>
            <person name="Bancroft I."/>
            <person name="Minx P."/>
            <person name="Cordum H."/>
            <person name="Wilson R."/>
            <person name="Cheng Z."/>
            <person name="Jin W."/>
            <person name="Jiang J."/>
            <person name="Leong S.A."/>
            <person name="Iwama H."/>
            <person name="Gojobori T."/>
            <person name="Itoh T."/>
            <person name="Niimura Y."/>
            <person name="Fujii Y."/>
            <person name="Habara T."/>
            <person name="Sakai H."/>
            <person name="Sato Y."/>
            <person name="Wilson G."/>
            <person name="Kumar K."/>
            <person name="McCouch S."/>
            <person name="Juretic N."/>
            <person name="Hoen D."/>
            <person name="Wright S."/>
            <person name="Bruskiewich R."/>
            <person name="Bureau T."/>
            <person name="Miyao A."/>
            <person name="Hirochika H."/>
            <person name="Nishikawa T."/>
            <person name="Kadowaki K."/>
            <person name="Sugiura M."/>
            <person name="Burr B."/>
            <person name="Sasaki T."/>
        </authorList>
    </citation>
    <scope>NUCLEOTIDE SEQUENCE [LARGE SCALE GENOMIC DNA]</scope>
    <source>
        <strain evidence="3">cv. Nipponbare</strain>
    </source>
</reference>
<dbReference type="EMBL" id="AP014959">
    <property type="protein sequence ID" value="BAS85434.1"/>
    <property type="molecule type" value="Genomic_DNA"/>
</dbReference>
<gene>
    <name evidence="2" type="ordered locus">Os03g0641250</name>
    <name evidence="2" type="ORF">OSNPB_030641250</name>
</gene>
<evidence type="ECO:0000256" key="1">
    <source>
        <dbReference type="SAM" id="MobiDB-lite"/>
    </source>
</evidence>
<reference evidence="2 3" key="2">
    <citation type="journal article" date="2013" name="Plant Cell Physiol.">
        <title>Rice Annotation Project Database (RAP-DB): an integrative and interactive database for rice genomics.</title>
        <authorList>
            <person name="Sakai H."/>
            <person name="Lee S.S."/>
            <person name="Tanaka T."/>
            <person name="Numa H."/>
            <person name="Kim J."/>
            <person name="Kawahara Y."/>
            <person name="Wakimoto H."/>
            <person name="Yang C.C."/>
            <person name="Iwamoto M."/>
            <person name="Abe T."/>
            <person name="Yamada Y."/>
            <person name="Muto A."/>
            <person name="Inokuchi H."/>
            <person name="Ikemura T."/>
            <person name="Matsumoto T."/>
            <person name="Sasaki T."/>
            <person name="Itoh T."/>
        </authorList>
    </citation>
    <scope>NUCLEOTIDE SEQUENCE [LARGE SCALE GENOMIC DNA]</scope>
    <source>
        <strain evidence="3">cv. Nipponbare</strain>
    </source>
</reference>
<evidence type="ECO:0000313" key="2">
    <source>
        <dbReference type="EMBL" id="BAS85434.1"/>
    </source>
</evidence>
<accession>A0A0P0W1C2</accession>
<keyword evidence="3" id="KW-1185">Reference proteome</keyword>
<feature type="compositionally biased region" description="Basic residues" evidence="1">
    <location>
        <begin position="61"/>
        <end position="99"/>
    </location>
</feature>
<proteinExistence type="predicted"/>
<dbReference type="Gramene" id="Os03t0641250-00">
    <property type="protein sequence ID" value="Os03t0641250-00"/>
    <property type="gene ID" value="Os03g0641250"/>
</dbReference>
<feature type="compositionally biased region" description="Basic and acidic residues" evidence="1">
    <location>
        <begin position="30"/>
        <end position="45"/>
    </location>
</feature>
<reference evidence="2 3" key="3">
    <citation type="journal article" date="2013" name="Rice">
        <title>Improvement of the Oryza sativa Nipponbare reference genome using next generation sequence and optical map data.</title>
        <authorList>
            <person name="Kawahara Y."/>
            <person name="de la Bastide M."/>
            <person name="Hamilton J.P."/>
            <person name="Kanamori H."/>
            <person name="McCombie W.R."/>
            <person name="Ouyang S."/>
            <person name="Schwartz D.C."/>
            <person name="Tanaka T."/>
            <person name="Wu J."/>
            <person name="Zhou S."/>
            <person name="Childs K.L."/>
            <person name="Davidson R.M."/>
            <person name="Lin H."/>
            <person name="Quesada-Ocampo L."/>
            <person name="Vaillancourt B."/>
            <person name="Sakai H."/>
            <person name="Lee S.S."/>
            <person name="Kim J."/>
            <person name="Numa H."/>
            <person name="Itoh T."/>
            <person name="Buell C.R."/>
            <person name="Matsumoto T."/>
        </authorList>
    </citation>
    <scope>NUCLEOTIDE SEQUENCE [LARGE SCALE GENOMIC DNA]</scope>
    <source>
        <strain evidence="3">cv. Nipponbare</strain>
    </source>
</reference>
<feature type="compositionally biased region" description="Basic and acidic residues" evidence="1">
    <location>
        <begin position="218"/>
        <end position="234"/>
    </location>
</feature>
<feature type="compositionally biased region" description="Acidic residues" evidence="1">
    <location>
        <begin position="141"/>
        <end position="175"/>
    </location>
</feature>
<dbReference type="Proteomes" id="UP000059680">
    <property type="component" value="Chromosome 3"/>
</dbReference>
<feature type="compositionally biased region" description="Basic residues" evidence="1">
    <location>
        <begin position="182"/>
        <end position="202"/>
    </location>
</feature>
<dbReference type="AlphaFoldDB" id="A0A0P0W1C2"/>
<name>A0A0P0W1C2_ORYSJ</name>
<sequence>AVLHLAGDGVGGERLGRVVGRVQADEEVVDEQRRRPYPEPHERLGVDGAQQEDVDGDGRRRQPRHHGHPPQLRRPRLRHQRPQARRRRQPRRHRHRVRHPPSPVQPPARRRRHRRRQDGGDARGQPVAVGARRLPGHVVAADEERDGDEHEDEERGDGEEVGEDVEVGEEGDDGGGEEHGHRGVHRRPRPRVHPRQPRRHHVRAGDVGEVARLADGADEQHGGHPLERAERDDVLGPAHATVGERD</sequence>
<dbReference type="PaxDb" id="39947-A0A0P0W1C2"/>
<dbReference type="OMA" id="HERPQAR"/>
<evidence type="ECO:0000313" key="3">
    <source>
        <dbReference type="Proteomes" id="UP000059680"/>
    </source>
</evidence>
<dbReference type="InParanoid" id="A0A0P0W1C2"/>